<comment type="caution">
    <text evidence="3">The sequence shown here is derived from an EMBL/GenBank/DDBJ whole genome shotgun (WGS) entry which is preliminary data.</text>
</comment>
<evidence type="ECO:0000313" key="3">
    <source>
        <dbReference type="EMBL" id="MBS4211202.1"/>
    </source>
</evidence>
<dbReference type="InterPro" id="IPR013538">
    <property type="entry name" value="ASHA1/2-like_C"/>
</dbReference>
<dbReference type="RefSeq" id="WP_213115738.1">
    <property type="nucleotide sequence ID" value="NZ_JAGYPF010000001.1"/>
</dbReference>
<evidence type="ECO:0000256" key="1">
    <source>
        <dbReference type="ARBA" id="ARBA00006817"/>
    </source>
</evidence>
<comment type="similarity">
    <text evidence="1">Belongs to the AHA1 family.</text>
</comment>
<name>A0A942U2Q8_9BACI</name>
<organism evidence="3 4">
    <name type="scientific">Neobacillus rhizophilus</name>
    <dbReference type="NCBI Taxonomy" id="2833579"/>
    <lineage>
        <taxon>Bacteria</taxon>
        <taxon>Bacillati</taxon>
        <taxon>Bacillota</taxon>
        <taxon>Bacilli</taxon>
        <taxon>Bacillales</taxon>
        <taxon>Bacillaceae</taxon>
        <taxon>Neobacillus</taxon>
    </lineage>
</organism>
<dbReference type="Proteomes" id="UP000679749">
    <property type="component" value="Unassembled WGS sequence"/>
</dbReference>
<evidence type="ECO:0000259" key="2">
    <source>
        <dbReference type="Pfam" id="PF08327"/>
    </source>
</evidence>
<reference evidence="3" key="1">
    <citation type="submission" date="2021-05" db="EMBL/GenBank/DDBJ databases">
        <title>Novel Bacillus species.</title>
        <authorList>
            <person name="Liu G."/>
        </authorList>
    </citation>
    <scope>NUCLEOTIDE SEQUENCE</scope>
    <source>
        <strain evidence="3">FJAT-49825</strain>
    </source>
</reference>
<feature type="domain" description="Activator of Hsp90 ATPase homologue 1/2-like C-terminal" evidence="2">
    <location>
        <begin position="12"/>
        <end position="132"/>
    </location>
</feature>
<dbReference type="CDD" id="cd08901">
    <property type="entry name" value="SRPBCC_CalC_Aha1-like_8"/>
    <property type="match status" value="1"/>
</dbReference>
<dbReference type="InterPro" id="IPR023393">
    <property type="entry name" value="START-like_dom_sf"/>
</dbReference>
<dbReference type="Pfam" id="PF08327">
    <property type="entry name" value="AHSA1"/>
    <property type="match status" value="1"/>
</dbReference>
<dbReference type="EMBL" id="JAGYPF010000001">
    <property type="protein sequence ID" value="MBS4211202.1"/>
    <property type="molecule type" value="Genomic_DNA"/>
</dbReference>
<protein>
    <submittedName>
        <fullName evidence="3">SRPBCC family protein</fullName>
    </submittedName>
</protein>
<dbReference type="Gene3D" id="3.30.530.20">
    <property type="match status" value="1"/>
</dbReference>
<gene>
    <name evidence="3" type="ORF">KHA99_01890</name>
</gene>
<dbReference type="AlphaFoldDB" id="A0A942U2Q8"/>
<sequence>MINLTRFQIKKPAKDVFEAFVDPSKIGNFWFSSSSERWAAGKTIKLEYDLYNAELEIKVVEVEENNKIVFFWGPPEDEHTVTISLKEMDSSGTIIEIMEEGFQENDAALIHNILDNKEGWVFMLTCLKAYLEFGVNQLRGGLLNNHNS</sequence>
<proteinExistence type="inferred from homology"/>
<dbReference type="SUPFAM" id="SSF55961">
    <property type="entry name" value="Bet v1-like"/>
    <property type="match status" value="1"/>
</dbReference>
<accession>A0A942U2Q8</accession>
<evidence type="ECO:0000313" key="4">
    <source>
        <dbReference type="Proteomes" id="UP000679749"/>
    </source>
</evidence>
<keyword evidence="4" id="KW-1185">Reference proteome</keyword>